<dbReference type="CDD" id="cd03801">
    <property type="entry name" value="GT4_PimA-like"/>
    <property type="match status" value="1"/>
</dbReference>
<keyword evidence="1" id="KW-0808">Transferase</keyword>
<sequence length="351" mass="40750">MKVLQVIDKLDVGGAERVAVNLCSLLFENKIEVSFLNLLQPAKLDEELIQKGIKVQYLNRRNKYNPIYLLKMLFLLNRYTIVHVHSRHVLRYVGITFFLPKFFRNFKVVFHDHYGEIDNDNSISPYLKKCINNCDAYIGVSPSLVHWARENKLNNKIFLLENIVRENRFFKKIATESKIVAVGNFRKQKNYEFLLAVLKNLPEHIQIDLYGVVVDNKYYNDFRALTKSLGITHRIHIITSEKSVAEILPNYSLAIHCAASETGPLAAIEFMSKGLPLIMFNTGSVAKVLKENGYGFIMDIFDEREWTMKVNEILNNPSLQSNLATQLKMIHQNFFSEKTYFEKCLKIYQVI</sequence>
<proteinExistence type="predicted"/>
<gene>
    <name evidence="4" type="ORF">JK629_00435</name>
</gene>
<dbReference type="InterPro" id="IPR028098">
    <property type="entry name" value="Glyco_trans_4-like_N"/>
</dbReference>
<dbReference type="SUPFAM" id="SSF53756">
    <property type="entry name" value="UDP-Glycosyltransferase/glycogen phosphorylase"/>
    <property type="match status" value="1"/>
</dbReference>
<protein>
    <submittedName>
        <fullName evidence="4">Glycosyltransferase family 4 protein</fullName>
    </submittedName>
</protein>
<dbReference type="PANTHER" id="PTHR46401:SF2">
    <property type="entry name" value="GLYCOSYLTRANSFERASE WBBK-RELATED"/>
    <property type="match status" value="1"/>
</dbReference>
<feature type="domain" description="Glycosyltransferase subfamily 4-like N-terminal" evidence="3">
    <location>
        <begin position="12"/>
        <end position="164"/>
    </location>
</feature>
<evidence type="ECO:0000313" key="5">
    <source>
        <dbReference type="Proteomes" id="UP000629420"/>
    </source>
</evidence>
<reference evidence="4 5" key="1">
    <citation type="submission" date="2021-01" db="EMBL/GenBank/DDBJ databases">
        <title>Aequorivita sp. strain KX20305, a bacterium isolated from the sediment collected at a cold seep field in South China Sea.</title>
        <authorList>
            <person name="Zhang H."/>
            <person name="Li C."/>
        </authorList>
    </citation>
    <scope>NUCLEOTIDE SEQUENCE [LARGE SCALE GENOMIC DNA]</scope>
    <source>
        <strain evidence="4 5">KX20305</strain>
    </source>
</reference>
<evidence type="ECO:0000259" key="3">
    <source>
        <dbReference type="Pfam" id="PF13439"/>
    </source>
</evidence>
<dbReference type="InterPro" id="IPR001296">
    <property type="entry name" value="Glyco_trans_1"/>
</dbReference>
<dbReference type="Pfam" id="PF00534">
    <property type="entry name" value="Glycos_transf_1"/>
    <property type="match status" value="1"/>
</dbReference>
<name>A0ABX7DVI9_9FLAO</name>
<feature type="domain" description="Glycosyl transferase family 1" evidence="2">
    <location>
        <begin position="166"/>
        <end position="324"/>
    </location>
</feature>
<dbReference type="EMBL" id="CP068439">
    <property type="protein sequence ID" value="QQX76774.1"/>
    <property type="molecule type" value="Genomic_DNA"/>
</dbReference>
<dbReference type="PANTHER" id="PTHR46401">
    <property type="entry name" value="GLYCOSYLTRANSFERASE WBBK-RELATED"/>
    <property type="match status" value="1"/>
</dbReference>
<keyword evidence="5" id="KW-1185">Reference proteome</keyword>
<dbReference type="RefSeq" id="WP_202336633.1">
    <property type="nucleotide sequence ID" value="NZ_CP068439.1"/>
</dbReference>
<evidence type="ECO:0000313" key="4">
    <source>
        <dbReference type="EMBL" id="QQX76774.1"/>
    </source>
</evidence>
<organism evidence="4 5">
    <name type="scientific">Aequorivita iocasae</name>
    <dbReference type="NCBI Taxonomy" id="2803865"/>
    <lineage>
        <taxon>Bacteria</taxon>
        <taxon>Pseudomonadati</taxon>
        <taxon>Bacteroidota</taxon>
        <taxon>Flavobacteriia</taxon>
        <taxon>Flavobacteriales</taxon>
        <taxon>Flavobacteriaceae</taxon>
        <taxon>Aequorivita</taxon>
    </lineage>
</organism>
<dbReference type="Pfam" id="PF13439">
    <property type="entry name" value="Glyco_transf_4"/>
    <property type="match status" value="1"/>
</dbReference>
<dbReference type="Proteomes" id="UP000629420">
    <property type="component" value="Chromosome"/>
</dbReference>
<evidence type="ECO:0000256" key="1">
    <source>
        <dbReference type="ARBA" id="ARBA00022679"/>
    </source>
</evidence>
<dbReference type="Gene3D" id="3.40.50.2000">
    <property type="entry name" value="Glycogen Phosphorylase B"/>
    <property type="match status" value="2"/>
</dbReference>
<evidence type="ECO:0000259" key="2">
    <source>
        <dbReference type="Pfam" id="PF00534"/>
    </source>
</evidence>
<accession>A0ABX7DVI9</accession>